<dbReference type="Pfam" id="PF12770">
    <property type="entry name" value="CHAT"/>
    <property type="match status" value="1"/>
</dbReference>
<dbReference type="EMBL" id="RCZM01000003">
    <property type="protein sequence ID" value="TPG17315.1"/>
    <property type="molecule type" value="Genomic_DNA"/>
</dbReference>
<proteinExistence type="predicted"/>
<dbReference type="InterPro" id="IPR011990">
    <property type="entry name" value="TPR-like_helical_dom_sf"/>
</dbReference>
<dbReference type="OrthoDB" id="9761935at2"/>
<protein>
    <submittedName>
        <fullName evidence="2">CHAT domain-containing protein</fullName>
    </submittedName>
</protein>
<dbReference type="Gene3D" id="1.25.40.10">
    <property type="entry name" value="Tetratricopeptide repeat domain"/>
    <property type="match status" value="1"/>
</dbReference>
<feature type="domain" description="CHAT" evidence="1">
    <location>
        <begin position="553"/>
        <end position="746"/>
    </location>
</feature>
<evidence type="ECO:0000313" key="2">
    <source>
        <dbReference type="EMBL" id="TPG17315.1"/>
    </source>
</evidence>
<name>A0A502CUM5_9MICO</name>
<dbReference type="RefSeq" id="WP_140740565.1">
    <property type="nucleotide sequence ID" value="NZ_RCZM01000003.1"/>
</dbReference>
<comment type="caution">
    <text evidence="2">The sequence shown here is derived from an EMBL/GenBank/DDBJ whole genome shotgun (WGS) entry which is preliminary data.</text>
</comment>
<reference evidence="2 3" key="1">
    <citation type="journal article" date="2019" name="Environ. Microbiol.">
        <title>Species interactions and distinct microbial communities in high Arctic permafrost affected cryosols are associated with the CH4 and CO2 gas fluxes.</title>
        <authorList>
            <person name="Altshuler I."/>
            <person name="Hamel J."/>
            <person name="Turney S."/>
            <person name="Magnuson E."/>
            <person name="Levesque R."/>
            <person name="Greer C."/>
            <person name="Whyte L.G."/>
        </authorList>
    </citation>
    <scope>NUCLEOTIDE SEQUENCE [LARGE SCALE GENOMIC DNA]</scope>
    <source>
        <strain evidence="2 3">S9.3A</strain>
    </source>
</reference>
<accession>A0A502CUM5</accession>
<dbReference type="InterPro" id="IPR024983">
    <property type="entry name" value="CHAT_dom"/>
</dbReference>
<dbReference type="SUPFAM" id="SSF48452">
    <property type="entry name" value="TPR-like"/>
    <property type="match status" value="1"/>
</dbReference>
<dbReference type="PANTHER" id="PTHR10098">
    <property type="entry name" value="RAPSYN-RELATED"/>
    <property type="match status" value="1"/>
</dbReference>
<evidence type="ECO:0000313" key="3">
    <source>
        <dbReference type="Proteomes" id="UP000317722"/>
    </source>
</evidence>
<keyword evidence="3" id="KW-1185">Reference proteome</keyword>
<gene>
    <name evidence="2" type="ORF">EAH86_11260</name>
</gene>
<dbReference type="AlphaFoldDB" id="A0A502CUM5"/>
<dbReference type="Proteomes" id="UP000317722">
    <property type="component" value="Unassembled WGS sequence"/>
</dbReference>
<organism evidence="2 3">
    <name type="scientific">Pedococcus bigeumensis</name>
    <dbReference type="NCBI Taxonomy" id="433644"/>
    <lineage>
        <taxon>Bacteria</taxon>
        <taxon>Bacillati</taxon>
        <taxon>Actinomycetota</taxon>
        <taxon>Actinomycetes</taxon>
        <taxon>Micrococcales</taxon>
        <taxon>Intrasporangiaceae</taxon>
        <taxon>Pedococcus</taxon>
    </lineage>
</organism>
<dbReference type="PANTHER" id="PTHR10098:SF112">
    <property type="entry name" value="SLR0380 PROTEIN"/>
    <property type="match status" value="1"/>
</dbReference>
<evidence type="ECO:0000259" key="1">
    <source>
        <dbReference type="Pfam" id="PF12770"/>
    </source>
</evidence>
<sequence length="780" mass="83263">MLDDSRAQSDSARLRALSWIQEAVVQVSCQDWRAALAALDRVGDAQDLLTPAEQVAGHINAGLAHLSLLELGPARADLMTALEISTEHGLVNQQFKVRHNLGCLEYYAGHLPEAIRLMREADEMDVQVGRVRAQHDLALVLLEVGLLDQARVTLTRALDEARHDGHRLEEADLRLDLATTALLRDDLSAARDHLDAAVAAFRARGAGERQRSAALLRAWVAVTEGVVPRGLDRTLAPWLGVERPVTPDERLAVRVHVEALLLRGHFTEAGYAVQRLRGRVRQGFSADMHDRLLVAKVAAAQGDSARSRRAVRSALHRLTERQAPSQSLEIRAALALHGRRIADFDVNDGLASGSATKVFDAVERWRAVSHRLPTLSAPEDERSAALVAELRHARRESVAAGDEGAQHRARATELEWEVSRLDWSRAEQDGGRAAIAPVGHSTARELLGSRGEQALVWVAQDGEEYVLVVTPRGTRLHHVGSAIEVAALADRLTRDLHAHAFAGTNPALEAAVGRAVAGSVAALDQRLFADVDLADGPVVVIPGRTLMAAPWGMLPSLSGRPVTVAPSVTRWSGPLLSGEPAPTEQLRVTTLTGPRLHRAAAEAAAVARVWDEVGALATAHEAATAESVREALAVDGVVHVAAHGTHERQSPWFSSLLMADGPVFAHELPRQSAAQHVVLSACDVGRLDPRPGDEPLGLTAALMALGVRSVVAPVAPVSDAAAADAMVAYHQHLAGGSSASEALAATLTEHPAAGAFCLYGTDWRPDPGQIQRAGSLNIAS</sequence>